<dbReference type="RefSeq" id="WP_381226848.1">
    <property type="nucleotide sequence ID" value="NZ_BAAASQ010000023.1"/>
</dbReference>
<comment type="caution">
    <text evidence="2">The sequence shown here is derived from an EMBL/GenBank/DDBJ whole genome shotgun (WGS) entry which is preliminary data.</text>
</comment>
<organism evidence="2 3">
    <name type="scientific">Streptomyces mauvecolor</name>
    <dbReference type="NCBI Taxonomy" id="58345"/>
    <lineage>
        <taxon>Bacteria</taxon>
        <taxon>Bacillati</taxon>
        <taxon>Actinomycetota</taxon>
        <taxon>Actinomycetes</taxon>
        <taxon>Kitasatosporales</taxon>
        <taxon>Streptomycetaceae</taxon>
        <taxon>Streptomyces</taxon>
    </lineage>
</organism>
<protein>
    <submittedName>
        <fullName evidence="2">Uncharacterized protein</fullName>
    </submittedName>
</protein>
<dbReference type="EMBL" id="JBHSIZ010000016">
    <property type="protein sequence ID" value="MFC4957680.1"/>
    <property type="molecule type" value="Genomic_DNA"/>
</dbReference>
<evidence type="ECO:0000313" key="2">
    <source>
        <dbReference type="EMBL" id="MFC4957680.1"/>
    </source>
</evidence>
<reference evidence="3" key="1">
    <citation type="journal article" date="2019" name="Int. J. Syst. Evol. Microbiol.">
        <title>The Global Catalogue of Microorganisms (GCM) 10K type strain sequencing project: providing services to taxonomists for standard genome sequencing and annotation.</title>
        <authorList>
            <consortium name="The Broad Institute Genomics Platform"/>
            <consortium name="The Broad Institute Genome Sequencing Center for Infectious Disease"/>
            <person name="Wu L."/>
            <person name="Ma J."/>
        </authorList>
    </citation>
    <scope>NUCLEOTIDE SEQUENCE [LARGE SCALE GENOMIC DNA]</scope>
    <source>
        <strain evidence="3">CCM 7224</strain>
    </source>
</reference>
<sequence>MNTDTDIDFTGSGTQTTAVRHPHSPQAAAPPVPARAAEEPCDLVTVPARQGLEAVDIILRGAAPAAVGPVLHDGTCDTLGFLVPSGTAAAWDVPGSACTETNGRGLRIEGLPAAPPVTGSGWLLPPNTTEVTDPGLLREALGEAARMIEAADGISEGEGR</sequence>
<gene>
    <name evidence="2" type="ORF">ACFPFX_15445</name>
</gene>
<feature type="region of interest" description="Disordered" evidence="1">
    <location>
        <begin position="1"/>
        <end position="31"/>
    </location>
</feature>
<dbReference type="Proteomes" id="UP001595834">
    <property type="component" value="Unassembled WGS sequence"/>
</dbReference>
<evidence type="ECO:0000256" key="1">
    <source>
        <dbReference type="SAM" id="MobiDB-lite"/>
    </source>
</evidence>
<accession>A0ABV9UMJ6</accession>
<proteinExistence type="predicted"/>
<name>A0ABV9UMJ6_9ACTN</name>
<evidence type="ECO:0000313" key="3">
    <source>
        <dbReference type="Proteomes" id="UP001595834"/>
    </source>
</evidence>
<keyword evidence="3" id="KW-1185">Reference proteome</keyword>